<feature type="transmembrane region" description="Helical" evidence="6">
    <location>
        <begin position="305"/>
        <end position="325"/>
    </location>
</feature>
<sequence>WILSIWFIEKSIVQLGTNVFLSFRDILGNRSTSLVRILVLFFTVFGISLVTDVKLIHAAFAYLLSGFVTLIWILIRFRKHRTILSKGKTLFTKSLTKKLFLFGLPLILASFSGRITSYVDTLTITWFRTQEEVGLYQVALPATRILKMLGTSLTFPLLPMISELWAKKDKDRIRSTLYMLMKFSFFLTIPVLLGFLTFPDVVVRVLFGSEYLAATLAIRIMSVTMLLKVVSGVFAKTLVGIGKNVLRAKIYATAAAINLFGDILLVPIWGVEGAAVAFLTAILISFFLELYFTRKIVKFHAPFRSVLKMILGGVLTLGLIFLMNFVIRLPLWPKISMISVLGGTFYMMWVLRTGVMKNKDFEMLEKAIPIPIPDIVKDILEKLVK</sequence>
<dbReference type="PANTHER" id="PTHR30250">
    <property type="entry name" value="PST FAMILY PREDICTED COLANIC ACID TRANSPORTER"/>
    <property type="match status" value="1"/>
</dbReference>
<dbReference type="AlphaFoldDB" id="A0A133VHT5"/>
<feature type="transmembrane region" description="Helical" evidence="6">
    <location>
        <begin position="177"/>
        <end position="196"/>
    </location>
</feature>
<proteinExistence type="predicted"/>
<feature type="transmembrane region" description="Helical" evidence="6">
    <location>
        <begin position="33"/>
        <end position="50"/>
    </location>
</feature>
<dbReference type="InterPro" id="IPR050833">
    <property type="entry name" value="Poly_Biosynth_Transport"/>
</dbReference>
<comment type="subcellular location">
    <subcellularLocation>
        <location evidence="1">Cell membrane</location>
        <topology evidence="1">Multi-pass membrane protein</topology>
    </subcellularLocation>
</comment>
<feature type="transmembrane region" description="Helical" evidence="6">
    <location>
        <begin position="331"/>
        <end position="351"/>
    </location>
</feature>
<accession>A0A133VHT5</accession>
<comment type="caution">
    <text evidence="7">The sequence shown here is derived from an EMBL/GenBank/DDBJ whole genome shotgun (WGS) entry which is preliminary data.</text>
</comment>
<evidence type="ECO:0000313" key="8">
    <source>
        <dbReference type="Proteomes" id="UP000070263"/>
    </source>
</evidence>
<keyword evidence="5 6" id="KW-0472">Membrane</keyword>
<gene>
    <name evidence="7" type="ORF">AKJ51_04340</name>
</gene>
<feature type="transmembrane region" description="Helical" evidence="6">
    <location>
        <begin position="216"/>
        <end position="238"/>
    </location>
</feature>
<keyword evidence="4 6" id="KW-1133">Transmembrane helix</keyword>
<evidence type="ECO:0000256" key="2">
    <source>
        <dbReference type="ARBA" id="ARBA00022475"/>
    </source>
</evidence>
<evidence type="ECO:0000256" key="4">
    <source>
        <dbReference type="ARBA" id="ARBA00022989"/>
    </source>
</evidence>
<organism evidence="7 8">
    <name type="scientific">candidate division MSBL1 archaeon SCGC-AAA382A20</name>
    <dbReference type="NCBI Taxonomy" id="1698280"/>
    <lineage>
        <taxon>Archaea</taxon>
        <taxon>Methanobacteriati</taxon>
        <taxon>Methanobacteriota</taxon>
        <taxon>candidate division MSBL1</taxon>
    </lineage>
</organism>
<evidence type="ECO:0000256" key="5">
    <source>
        <dbReference type="ARBA" id="ARBA00023136"/>
    </source>
</evidence>
<keyword evidence="3 6" id="KW-0812">Transmembrane</keyword>
<feature type="transmembrane region" description="Helical" evidence="6">
    <location>
        <begin position="275"/>
        <end position="293"/>
    </location>
</feature>
<dbReference type="Proteomes" id="UP000070263">
    <property type="component" value="Unassembled WGS sequence"/>
</dbReference>
<keyword evidence="8" id="KW-1185">Reference proteome</keyword>
<dbReference type="Pfam" id="PF01943">
    <property type="entry name" value="Polysacc_synt"/>
    <property type="match status" value="1"/>
</dbReference>
<dbReference type="EMBL" id="LHYE01000062">
    <property type="protein sequence ID" value="KXB05998.1"/>
    <property type="molecule type" value="Genomic_DNA"/>
</dbReference>
<dbReference type="PANTHER" id="PTHR30250:SF27">
    <property type="entry name" value="POLYSACCHARIDE BIOSYNTHESIS PROTEIN"/>
    <property type="match status" value="1"/>
</dbReference>
<name>A0A133VHT5_9EURY</name>
<dbReference type="GO" id="GO:0005886">
    <property type="term" value="C:plasma membrane"/>
    <property type="evidence" value="ECO:0007669"/>
    <property type="project" value="UniProtKB-SubCell"/>
</dbReference>
<evidence type="ECO:0000256" key="6">
    <source>
        <dbReference type="SAM" id="Phobius"/>
    </source>
</evidence>
<feature type="non-terminal residue" evidence="7">
    <location>
        <position position="1"/>
    </location>
</feature>
<dbReference type="InterPro" id="IPR002797">
    <property type="entry name" value="Polysacc_synth"/>
</dbReference>
<reference evidence="7 8" key="1">
    <citation type="journal article" date="2016" name="Sci. Rep.">
        <title>Metabolic traits of an uncultured archaeal lineage -MSBL1- from brine pools of the Red Sea.</title>
        <authorList>
            <person name="Mwirichia R."/>
            <person name="Alam I."/>
            <person name="Rashid M."/>
            <person name="Vinu M."/>
            <person name="Ba-Alawi W."/>
            <person name="Anthony Kamau A."/>
            <person name="Kamanda Ngugi D."/>
            <person name="Goker M."/>
            <person name="Klenk H.P."/>
            <person name="Bajic V."/>
            <person name="Stingl U."/>
        </authorList>
    </citation>
    <scope>NUCLEOTIDE SEQUENCE [LARGE SCALE GENOMIC DNA]</scope>
    <source>
        <strain evidence="7">SCGC-AAA382A20</strain>
    </source>
</reference>
<feature type="transmembrane region" description="Helical" evidence="6">
    <location>
        <begin position="99"/>
        <end position="119"/>
    </location>
</feature>
<evidence type="ECO:0000313" key="7">
    <source>
        <dbReference type="EMBL" id="KXB05998.1"/>
    </source>
</evidence>
<feature type="transmembrane region" description="Helical" evidence="6">
    <location>
        <begin position="250"/>
        <end position="269"/>
    </location>
</feature>
<evidence type="ECO:0000256" key="3">
    <source>
        <dbReference type="ARBA" id="ARBA00022692"/>
    </source>
</evidence>
<feature type="transmembrane region" description="Helical" evidence="6">
    <location>
        <begin position="56"/>
        <end position="78"/>
    </location>
</feature>
<evidence type="ECO:0000256" key="1">
    <source>
        <dbReference type="ARBA" id="ARBA00004651"/>
    </source>
</evidence>
<keyword evidence="2" id="KW-1003">Cell membrane</keyword>
<protein>
    <submittedName>
        <fullName evidence="7">Uncharacterized protein</fullName>
    </submittedName>
</protein>